<keyword evidence="3 9" id="KW-1003">Cell membrane</keyword>
<dbReference type="InterPro" id="IPR005807">
    <property type="entry name" value="SecE_bac"/>
</dbReference>
<dbReference type="PRINTS" id="PR01650">
    <property type="entry name" value="SECETRNLCASE"/>
</dbReference>
<dbReference type="Gene3D" id="1.20.5.1030">
    <property type="entry name" value="Preprotein translocase secy subunit"/>
    <property type="match status" value="1"/>
</dbReference>
<dbReference type="Pfam" id="PF00584">
    <property type="entry name" value="SecE"/>
    <property type="match status" value="1"/>
</dbReference>
<feature type="compositionally biased region" description="Low complexity" evidence="10">
    <location>
        <begin position="1"/>
        <end position="33"/>
    </location>
</feature>
<evidence type="ECO:0000313" key="11">
    <source>
        <dbReference type="EMBL" id="MST68609.1"/>
    </source>
</evidence>
<sequence length="102" mass="10976">MAKNKGNNSNKKSGSSRSAVGRAASYGSSAGRAQSKRERSGIMSYFKGVRQEFKKVVWPTKNELGTSTVVVFAVCAFFAVGFWLIDTGFLAVLRSILGISMS</sequence>
<dbReference type="InterPro" id="IPR001901">
    <property type="entry name" value="Translocase_SecE/Sec61-g"/>
</dbReference>
<dbReference type="GO" id="GO:0006605">
    <property type="term" value="P:protein targeting"/>
    <property type="evidence" value="ECO:0007669"/>
    <property type="project" value="UniProtKB-UniRule"/>
</dbReference>
<evidence type="ECO:0000256" key="3">
    <source>
        <dbReference type="ARBA" id="ARBA00022475"/>
    </source>
</evidence>
<dbReference type="PANTHER" id="PTHR33910:SF1">
    <property type="entry name" value="PROTEIN TRANSLOCASE SUBUNIT SECE"/>
    <property type="match status" value="1"/>
</dbReference>
<dbReference type="RefSeq" id="WP_154572074.1">
    <property type="nucleotide sequence ID" value="NZ_DBEZJY010000067.1"/>
</dbReference>
<dbReference type="NCBIfam" id="TIGR00964">
    <property type="entry name" value="secE_bact"/>
    <property type="match status" value="1"/>
</dbReference>
<evidence type="ECO:0000256" key="6">
    <source>
        <dbReference type="ARBA" id="ARBA00022989"/>
    </source>
</evidence>
<dbReference type="EMBL" id="VUNB01000002">
    <property type="protein sequence ID" value="MST68609.1"/>
    <property type="molecule type" value="Genomic_DNA"/>
</dbReference>
<evidence type="ECO:0000256" key="10">
    <source>
        <dbReference type="SAM" id="MobiDB-lite"/>
    </source>
</evidence>
<dbReference type="InterPro" id="IPR038379">
    <property type="entry name" value="SecE_sf"/>
</dbReference>
<feature type="transmembrane region" description="Helical" evidence="9">
    <location>
        <begin position="69"/>
        <end position="93"/>
    </location>
</feature>
<accession>A0A6A8M8Q6</accession>
<dbReference type="GO" id="GO:0009306">
    <property type="term" value="P:protein secretion"/>
    <property type="evidence" value="ECO:0007669"/>
    <property type="project" value="UniProtKB-UniRule"/>
</dbReference>
<evidence type="ECO:0000256" key="9">
    <source>
        <dbReference type="HAMAP-Rule" id="MF_00422"/>
    </source>
</evidence>
<gene>
    <name evidence="9 11" type="primary">secE</name>
    <name evidence="11" type="ORF">FYJ66_03255</name>
</gene>
<feature type="region of interest" description="Disordered" evidence="10">
    <location>
        <begin position="1"/>
        <end position="38"/>
    </location>
</feature>
<dbReference type="HAMAP" id="MF_00422">
    <property type="entry name" value="SecE"/>
    <property type="match status" value="1"/>
</dbReference>
<keyword evidence="2 9" id="KW-0813">Transport</keyword>
<keyword evidence="6 9" id="KW-1133">Transmembrane helix</keyword>
<dbReference type="AlphaFoldDB" id="A0A6A8M8Q6"/>
<comment type="similarity">
    <text evidence="9">Belongs to the SecE/SEC61-gamma family.</text>
</comment>
<evidence type="ECO:0000256" key="4">
    <source>
        <dbReference type="ARBA" id="ARBA00022692"/>
    </source>
</evidence>
<keyword evidence="4 9" id="KW-0812">Transmembrane</keyword>
<dbReference type="GO" id="GO:0043952">
    <property type="term" value="P:protein transport by the Sec complex"/>
    <property type="evidence" value="ECO:0007669"/>
    <property type="project" value="UniProtKB-UniRule"/>
</dbReference>
<comment type="subunit">
    <text evidence="9">Component of the Sec protein translocase complex. Heterotrimer consisting of SecY, SecE and SecG subunits. The heterotrimers can form oligomers, although 1 heterotrimer is thought to be able to translocate proteins. Interacts with the ribosome. Interacts with SecDF, and other proteins may be involved. Interacts with SecA.</text>
</comment>
<comment type="caution">
    <text evidence="11">The sequence shown here is derived from an EMBL/GenBank/DDBJ whole genome shotgun (WGS) entry which is preliminary data.</text>
</comment>
<evidence type="ECO:0000256" key="7">
    <source>
        <dbReference type="ARBA" id="ARBA00023010"/>
    </source>
</evidence>
<keyword evidence="5 9" id="KW-0653">Protein transport</keyword>
<dbReference type="PANTHER" id="PTHR33910">
    <property type="entry name" value="PROTEIN TRANSLOCASE SUBUNIT SECE"/>
    <property type="match status" value="1"/>
</dbReference>
<evidence type="ECO:0000256" key="8">
    <source>
        <dbReference type="ARBA" id="ARBA00023136"/>
    </source>
</evidence>
<dbReference type="GO" id="GO:0065002">
    <property type="term" value="P:intracellular protein transmembrane transport"/>
    <property type="evidence" value="ECO:0007669"/>
    <property type="project" value="UniProtKB-UniRule"/>
</dbReference>
<comment type="subcellular location">
    <subcellularLocation>
        <location evidence="9">Cell membrane</location>
        <topology evidence="9">Single-pass membrane protein</topology>
    </subcellularLocation>
    <subcellularLocation>
        <location evidence="1">Membrane</location>
    </subcellularLocation>
</comment>
<comment type="function">
    <text evidence="9">Essential subunit of the Sec protein translocation channel SecYEG. Clamps together the 2 halves of SecY. May contact the channel plug during translocation.</text>
</comment>
<evidence type="ECO:0000256" key="2">
    <source>
        <dbReference type="ARBA" id="ARBA00022448"/>
    </source>
</evidence>
<reference evidence="11" key="1">
    <citation type="submission" date="2019-09" db="EMBL/GenBank/DDBJ databases">
        <title>In-depth cultivation of the pig gut microbiome towards novel bacterial diversity and tailored functional studies.</title>
        <authorList>
            <person name="Wylensek D."/>
            <person name="Hitch T.C.A."/>
            <person name="Clavel T."/>
        </authorList>
    </citation>
    <scope>NUCLEOTIDE SEQUENCE</scope>
    <source>
        <strain evidence="11">RF-744-FAT-WT-3</strain>
    </source>
</reference>
<keyword evidence="8 9" id="KW-0472">Membrane</keyword>
<dbReference type="GO" id="GO:0005886">
    <property type="term" value="C:plasma membrane"/>
    <property type="evidence" value="ECO:0007669"/>
    <property type="project" value="UniProtKB-SubCell"/>
</dbReference>
<dbReference type="GO" id="GO:0008320">
    <property type="term" value="F:protein transmembrane transporter activity"/>
    <property type="evidence" value="ECO:0007669"/>
    <property type="project" value="UniProtKB-UniRule"/>
</dbReference>
<proteinExistence type="inferred from homology"/>
<evidence type="ECO:0000256" key="1">
    <source>
        <dbReference type="ARBA" id="ARBA00004370"/>
    </source>
</evidence>
<protein>
    <recommendedName>
        <fullName evidence="9">Protein translocase subunit SecE</fullName>
    </recommendedName>
</protein>
<name>A0A6A8M8Q6_9FIRM</name>
<evidence type="ECO:0000256" key="5">
    <source>
        <dbReference type="ARBA" id="ARBA00022927"/>
    </source>
</evidence>
<organism evidence="11">
    <name type="scientific">Baileyella intestinalis</name>
    <dbReference type="NCBI Taxonomy" id="2606709"/>
    <lineage>
        <taxon>Bacteria</taxon>
        <taxon>Bacillati</taxon>
        <taxon>Bacillota</taxon>
        <taxon>Clostridia</taxon>
        <taxon>Peptostreptococcales</taxon>
        <taxon>Anaerovoracaceae</taxon>
        <taxon>Baileyella</taxon>
    </lineage>
</organism>
<keyword evidence="7 9" id="KW-0811">Translocation</keyword>